<evidence type="ECO:0000256" key="6">
    <source>
        <dbReference type="ARBA" id="ARBA00023136"/>
    </source>
</evidence>
<dbReference type="InterPro" id="IPR008969">
    <property type="entry name" value="CarboxyPept-like_regulatory"/>
</dbReference>
<dbReference type="Proteomes" id="UP000215539">
    <property type="component" value="Chromosome 1"/>
</dbReference>
<dbReference type="EMBL" id="LT906449">
    <property type="protein sequence ID" value="SNV04609.1"/>
    <property type="molecule type" value="Genomic_DNA"/>
</dbReference>
<dbReference type="PANTHER" id="PTHR30069:SF50">
    <property type="entry name" value="TONB-DEPENDENT RECEPTOR HI_1217-RELATED"/>
    <property type="match status" value="1"/>
</dbReference>
<keyword evidence="10" id="KW-0732">Signal</keyword>
<dbReference type="Gene3D" id="2.40.170.20">
    <property type="entry name" value="TonB-dependent receptor, beta-barrel domain"/>
    <property type="match status" value="1"/>
</dbReference>
<dbReference type="Gene3D" id="2.60.40.1120">
    <property type="entry name" value="Carboxypeptidase-like, regulatory domain"/>
    <property type="match status" value="1"/>
</dbReference>
<evidence type="ECO:0000256" key="8">
    <source>
        <dbReference type="PROSITE-ProRule" id="PRU01360"/>
    </source>
</evidence>
<feature type="chain" id="PRO_5043937332" evidence="10">
    <location>
        <begin position="23"/>
        <end position="870"/>
    </location>
</feature>
<dbReference type="PANTHER" id="PTHR30069">
    <property type="entry name" value="TONB-DEPENDENT OUTER MEMBRANE RECEPTOR"/>
    <property type="match status" value="1"/>
</dbReference>
<dbReference type="InterPro" id="IPR039426">
    <property type="entry name" value="TonB-dep_rcpt-like"/>
</dbReference>
<keyword evidence="2 8" id="KW-0813">Transport</keyword>
<evidence type="ECO:0000313" key="16">
    <source>
        <dbReference type="Proteomes" id="UP000215539"/>
    </source>
</evidence>
<dbReference type="EMBL" id="CP014227">
    <property type="protein sequence ID" value="AMD85150.1"/>
    <property type="molecule type" value="Genomic_DNA"/>
</dbReference>
<evidence type="ECO:0000256" key="3">
    <source>
        <dbReference type="ARBA" id="ARBA00022452"/>
    </source>
</evidence>
<evidence type="ECO:0000259" key="12">
    <source>
        <dbReference type="Pfam" id="PF07715"/>
    </source>
</evidence>
<dbReference type="SUPFAM" id="SSF49464">
    <property type="entry name" value="Carboxypeptidase regulatory domain-like"/>
    <property type="match status" value="1"/>
</dbReference>
<dbReference type="GO" id="GO:0009279">
    <property type="term" value="C:cell outer membrane"/>
    <property type="evidence" value="ECO:0007669"/>
    <property type="project" value="UniProtKB-SubCell"/>
</dbReference>
<evidence type="ECO:0000256" key="5">
    <source>
        <dbReference type="ARBA" id="ARBA00023077"/>
    </source>
</evidence>
<feature type="domain" description="TonB-dependent receptor-like beta-barrel" evidence="11">
    <location>
        <begin position="319"/>
        <end position="818"/>
    </location>
</feature>
<protein>
    <submittedName>
        <fullName evidence="14">Outer membrane receptor for Fe3+-dicitrate</fullName>
    </submittedName>
    <submittedName>
        <fullName evidence="13">TonB-dependent receptor</fullName>
    </submittedName>
</protein>
<sequence>MMKNWFLNLTALFLTSMLYSQGVITGSVIDGDYKAPLMGASVVVKGTTRGATTDMDGKFSLHVDANSGVLEISYVGYATKTIPYKLVNKKANIRVILDSDQQTLGEVVVTGSSLIDVVKDRQTPIAVSTIPVTVIQEKLGNQDIPELMKHTPSVQVASQAGGYGESKMNLRGFSQDNTAYLLNGQPINGMDNGSLYWSNWQGIADIANAIQIQRGLGSSKLAISSVGGTVNIVTKATDKNEGGFVRATVANDMYVKTSVGYNTGMSEKGFGMSIMLANWQGNGYNDGTKGQGQTYFLSFGYKPNEKHSFNFLITGAPQSHDQNSTKPISDYLKYGYKYNANWGYRNGKYFSARRNFYHKPVLNLNWDWKISDDTSLATVLYASIGRGGGVLSSVRSQVDPTTGLINFDAIDAKRGAKTQATLRDASGLKTSNDYLLFSEYNQHFWYGGVTNFQHKLSDNFTVNIGADVRRYEGSHFKAVTDLFGFSSYLNNDRARVEGNNIVTETFTTNPWNVVTHKVPYDQRVSWDYDETITYGGIFGQVEYTIEKISAYMQGSFSRQQHVRIDRYQYRKDFQESNPITNNGFNIKGGVNYKINTHHNVFVNAGYYSRQPYHRNLFLNYTNEHNPLAKNERILGIELGYQYSSPIFNANLNLYRTSWKDRVTASSSTDPATGLLTYTSNSGVGQLHKGVELDFKAKPIKELDVRGFVSYGHWIYDENALKRTYDNNLTLITEVKEDVDGAKVGDAPQFQLGLGVDIKPVDRFKVDIDWKYNDKLYARVVVKDNIQLPSYQLFDAGVSYKLPLKDKMYMNFRLNVNNVLDYIYLSEIAPNRGNIQHIDANTKETYKGIDVRNLAYFGEGRTWSFNVAFNF</sequence>
<keyword evidence="5 9" id="KW-0798">TonB box</keyword>
<dbReference type="Pfam" id="PF00593">
    <property type="entry name" value="TonB_dep_Rec_b-barrel"/>
    <property type="match status" value="1"/>
</dbReference>
<evidence type="ECO:0000256" key="1">
    <source>
        <dbReference type="ARBA" id="ARBA00004571"/>
    </source>
</evidence>
<dbReference type="Gene3D" id="2.170.130.10">
    <property type="entry name" value="TonB-dependent receptor, plug domain"/>
    <property type="match status" value="1"/>
</dbReference>
<dbReference type="RefSeq" id="WP_066429276.1">
    <property type="nucleotide sequence ID" value="NZ_CP014227.1"/>
</dbReference>
<dbReference type="InterPro" id="IPR000531">
    <property type="entry name" value="Beta-barrel_TonB"/>
</dbReference>
<dbReference type="KEGG" id="chg:AXF12_06245"/>
<accession>A0AAX2GWE4</accession>
<keyword evidence="4 8" id="KW-0812">Transmembrane</keyword>
<reference evidence="13 15" key="1">
    <citation type="submission" date="2016-02" db="EMBL/GenBank/DDBJ databases">
        <authorList>
            <person name="Holder M.E."/>
            <person name="Ajami N.J."/>
            <person name="Petrosino J.F."/>
        </authorList>
    </citation>
    <scope>NUCLEOTIDE SEQUENCE [LARGE SCALE GENOMIC DNA]</scope>
    <source>
        <strain evidence="13 15">CCUG 32990</strain>
    </source>
</reference>
<dbReference type="Proteomes" id="UP000065822">
    <property type="component" value="Chromosome"/>
</dbReference>
<comment type="similarity">
    <text evidence="8 9">Belongs to the TonB-dependent receptor family.</text>
</comment>
<dbReference type="GO" id="GO:0015344">
    <property type="term" value="F:siderophore uptake transmembrane transporter activity"/>
    <property type="evidence" value="ECO:0007669"/>
    <property type="project" value="TreeGrafter"/>
</dbReference>
<evidence type="ECO:0000256" key="4">
    <source>
        <dbReference type="ARBA" id="ARBA00022692"/>
    </source>
</evidence>
<name>A0AAX2GWE4_9FLAO</name>
<dbReference type="Pfam" id="PF07715">
    <property type="entry name" value="Plug"/>
    <property type="match status" value="1"/>
</dbReference>
<organism evidence="14 16">
    <name type="scientific">Capnocytophaga haemolytica</name>
    <dbReference type="NCBI Taxonomy" id="45243"/>
    <lineage>
        <taxon>Bacteria</taxon>
        <taxon>Pseudomonadati</taxon>
        <taxon>Bacteroidota</taxon>
        <taxon>Flavobacteriia</taxon>
        <taxon>Flavobacteriales</taxon>
        <taxon>Flavobacteriaceae</taxon>
        <taxon>Capnocytophaga</taxon>
    </lineage>
</organism>
<reference evidence="14 16" key="2">
    <citation type="submission" date="2017-06" db="EMBL/GenBank/DDBJ databases">
        <authorList>
            <consortium name="Pathogen Informatics"/>
        </authorList>
    </citation>
    <scope>NUCLEOTIDE SEQUENCE [LARGE SCALE GENOMIC DNA]</scope>
    <source>
        <strain evidence="14 16">NCTC12947</strain>
    </source>
</reference>
<proteinExistence type="inferred from homology"/>
<evidence type="ECO:0000313" key="15">
    <source>
        <dbReference type="Proteomes" id="UP000065822"/>
    </source>
</evidence>
<keyword evidence="3 8" id="KW-1134">Transmembrane beta strand</keyword>
<keyword evidence="7 8" id="KW-0998">Cell outer membrane</keyword>
<evidence type="ECO:0000256" key="9">
    <source>
        <dbReference type="RuleBase" id="RU003357"/>
    </source>
</evidence>
<gene>
    <name evidence="13" type="ORF">AXF12_06245</name>
    <name evidence="14" type="ORF">SAMEA44541418_00462</name>
</gene>
<keyword evidence="15" id="KW-1185">Reference proteome</keyword>
<evidence type="ECO:0000256" key="2">
    <source>
        <dbReference type="ARBA" id="ARBA00022448"/>
    </source>
</evidence>
<comment type="subcellular location">
    <subcellularLocation>
        <location evidence="1 8">Cell outer membrane</location>
        <topology evidence="1 8">Multi-pass membrane protein</topology>
    </subcellularLocation>
</comment>
<dbReference type="GO" id="GO:0044718">
    <property type="term" value="P:siderophore transmembrane transport"/>
    <property type="evidence" value="ECO:0007669"/>
    <property type="project" value="TreeGrafter"/>
</dbReference>
<evidence type="ECO:0000313" key="13">
    <source>
        <dbReference type="EMBL" id="AMD85150.1"/>
    </source>
</evidence>
<keyword evidence="14" id="KW-0675">Receptor</keyword>
<dbReference type="SUPFAM" id="SSF56935">
    <property type="entry name" value="Porins"/>
    <property type="match status" value="1"/>
</dbReference>
<dbReference type="AlphaFoldDB" id="A0AAX2GWE4"/>
<evidence type="ECO:0000256" key="10">
    <source>
        <dbReference type="SAM" id="SignalP"/>
    </source>
</evidence>
<feature type="signal peptide" evidence="10">
    <location>
        <begin position="1"/>
        <end position="22"/>
    </location>
</feature>
<evidence type="ECO:0000259" key="11">
    <source>
        <dbReference type="Pfam" id="PF00593"/>
    </source>
</evidence>
<keyword evidence="6 8" id="KW-0472">Membrane</keyword>
<dbReference type="InterPro" id="IPR012910">
    <property type="entry name" value="Plug_dom"/>
</dbReference>
<dbReference type="Pfam" id="PF13715">
    <property type="entry name" value="CarbopepD_reg_2"/>
    <property type="match status" value="1"/>
</dbReference>
<evidence type="ECO:0000313" key="14">
    <source>
        <dbReference type="EMBL" id="SNV04609.1"/>
    </source>
</evidence>
<dbReference type="PROSITE" id="PS52016">
    <property type="entry name" value="TONB_DEPENDENT_REC_3"/>
    <property type="match status" value="1"/>
</dbReference>
<dbReference type="InterPro" id="IPR036942">
    <property type="entry name" value="Beta-barrel_TonB_sf"/>
</dbReference>
<evidence type="ECO:0000256" key="7">
    <source>
        <dbReference type="ARBA" id="ARBA00023237"/>
    </source>
</evidence>
<feature type="domain" description="TonB-dependent receptor plug" evidence="12">
    <location>
        <begin position="120"/>
        <end position="229"/>
    </location>
</feature>
<dbReference type="InterPro" id="IPR037066">
    <property type="entry name" value="Plug_dom_sf"/>
</dbReference>